<dbReference type="CDD" id="cd00302">
    <property type="entry name" value="cytochrome_P450"/>
    <property type="match status" value="1"/>
</dbReference>
<dbReference type="GO" id="GO:0005506">
    <property type="term" value="F:iron ion binding"/>
    <property type="evidence" value="ECO:0007669"/>
    <property type="project" value="InterPro"/>
</dbReference>
<evidence type="ECO:0000313" key="3">
    <source>
        <dbReference type="EMBL" id="OYN91555.1"/>
    </source>
</evidence>
<sequence>MEQVKGVWRIRSLQVARQVLRARHRSTQAGFTAEQIPRGLFRRHPILISDGDLHDQQRKDLAGFFAPTVVDERYRGLVEEAAESAVRQAVAAGRCRLDELALHYAVTVTADVVGLTSSSVPALSRRLTRVFRQPPFDLTKPRLGRTRRQLIAAAGNALLPIAQLWFADVRPAIRAHRRQPRADVIGHLLRSGASRADILVECLTYGTAGMVTTREFIVMACWHLLEHPSLRHRYCTGTEKERLAILNEIIRLEPVVGHLYRRLHADVTVYDGEQSHQLRAGDLVDLDIRAANADAAAVGAAPLDLCPGRGLPRGVNPAGLSFGDGTHRCPGQPLALLETDALLTRLLAHDPWLPSVPVLSWNELVAGYQFHAVELAFQ</sequence>
<dbReference type="EMBL" id="NMVI01000002">
    <property type="protein sequence ID" value="OYN91555.1"/>
    <property type="molecule type" value="Genomic_DNA"/>
</dbReference>
<dbReference type="SUPFAM" id="SSF48264">
    <property type="entry name" value="Cytochrome P450"/>
    <property type="match status" value="1"/>
</dbReference>
<evidence type="ECO:0000256" key="1">
    <source>
        <dbReference type="ARBA" id="ARBA00010617"/>
    </source>
</evidence>
<dbReference type="InterPro" id="IPR001128">
    <property type="entry name" value="Cyt_P450"/>
</dbReference>
<name>A0A255EPM9_9ACTN</name>
<dbReference type="InterPro" id="IPR002397">
    <property type="entry name" value="Cyt_P450_B"/>
</dbReference>
<dbReference type="Proteomes" id="UP000216533">
    <property type="component" value="Unassembled WGS sequence"/>
</dbReference>
<accession>A0A255EPM9</accession>
<dbReference type="PANTHER" id="PTHR46696">
    <property type="entry name" value="P450, PUTATIVE (EUROFUNG)-RELATED"/>
    <property type="match status" value="1"/>
</dbReference>
<dbReference type="PRINTS" id="PR00359">
    <property type="entry name" value="BP450"/>
</dbReference>
<dbReference type="PRINTS" id="PR00385">
    <property type="entry name" value="P450"/>
</dbReference>
<dbReference type="Pfam" id="PF00067">
    <property type="entry name" value="p450"/>
    <property type="match status" value="1"/>
</dbReference>
<evidence type="ECO:0000313" key="4">
    <source>
        <dbReference type="Proteomes" id="UP000216533"/>
    </source>
</evidence>
<proteinExistence type="inferred from homology"/>
<gene>
    <name evidence="3" type="ORF">CGZ92_00245</name>
</gene>
<dbReference type="GO" id="GO:0016705">
    <property type="term" value="F:oxidoreductase activity, acting on paired donors, with incorporation or reduction of molecular oxygen"/>
    <property type="evidence" value="ECO:0007669"/>
    <property type="project" value="InterPro"/>
</dbReference>
<keyword evidence="2" id="KW-0560">Oxidoreductase</keyword>
<organism evidence="3 4">
    <name type="scientific">Parenemella sanctibonifatiensis</name>
    <dbReference type="NCBI Taxonomy" id="2016505"/>
    <lineage>
        <taxon>Bacteria</taxon>
        <taxon>Bacillati</taxon>
        <taxon>Actinomycetota</taxon>
        <taxon>Actinomycetes</taxon>
        <taxon>Propionibacteriales</taxon>
        <taxon>Propionibacteriaceae</taxon>
        <taxon>Parenemella</taxon>
    </lineage>
</organism>
<dbReference type="PANTHER" id="PTHR46696:SF1">
    <property type="entry name" value="CYTOCHROME P450 YJIB-RELATED"/>
    <property type="match status" value="1"/>
</dbReference>
<dbReference type="GO" id="GO:0004497">
    <property type="term" value="F:monooxygenase activity"/>
    <property type="evidence" value="ECO:0007669"/>
    <property type="project" value="UniProtKB-KW"/>
</dbReference>
<dbReference type="Gene3D" id="1.10.630.10">
    <property type="entry name" value="Cytochrome P450"/>
    <property type="match status" value="1"/>
</dbReference>
<protein>
    <submittedName>
        <fullName evidence="3">Cytochrome</fullName>
    </submittedName>
</protein>
<dbReference type="AlphaFoldDB" id="A0A255EPM9"/>
<dbReference type="PROSITE" id="PS00086">
    <property type="entry name" value="CYTOCHROME_P450"/>
    <property type="match status" value="1"/>
</dbReference>
<comment type="similarity">
    <text evidence="1 2">Belongs to the cytochrome P450 family.</text>
</comment>
<dbReference type="InterPro" id="IPR036396">
    <property type="entry name" value="Cyt_P450_sf"/>
</dbReference>
<dbReference type="InterPro" id="IPR017972">
    <property type="entry name" value="Cyt_P450_CS"/>
</dbReference>
<reference evidence="3 4" key="1">
    <citation type="submission" date="2017-07" db="EMBL/GenBank/DDBJ databases">
        <title>Draft whole genome sequences of clinical Proprionibacteriaceae strains.</title>
        <authorList>
            <person name="Bernier A.-M."/>
            <person name="Bernard K."/>
            <person name="Domingo M.-C."/>
        </authorList>
    </citation>
    <scope>NUCLEOTIDE SEQUENCE [LARGE SCALE GENOMIC DNA]</scope>
    <source>
        <strain evidence="3 4">NML 160184</strain>
    </source>
</reference>
<keyword evidence="2" id="KW-0408">Iron</keyword>
<evidence type="ECO:0000256" key="2">
    <source>
        <dbReference type="RuleBase" id="RU000461"/>
    </source>
</evidence>
<dbReference type="GO" id="GO:0020037">
    <property type="term" value="F:heme binding"/>
    <property type="evidence" value="ECO:0007669"/>
    <property type="project" value="InterPro"/>
</dbReference>
<comment type="caution">
    <text evidence="3">The sequence shown here is derived from an EMBL/GenBank/DDBJ whole genome shotgun (WGS) entry which is preliminary data.</text>
</comment>
<keyword evidence="2" id="KW-0479">Metal-binding</keyword>
<keyword evidence="2" id="KW-0503">Monooxygenase</keyword>
<keyword evidence="2" id="KW-0349">Heme</keyword>